<dbReference type="EMBL" id="VWPL01000023">
    <property type="protein sequence ID" value="KAA5599224.1"/>
    <property type="molecule type" value="Genomic_DNA"/>
</dbReference>
<proteinExistence type="predicted"/>
<name>A0A5M6HTH6_9HYPH</name>
<sequence>MLALKDVEAFWDGLTLLTDAVQLAPTDSNANAVFRAIKDFRSSVRAHNRSFANIFDGLRDIEDGVHLLVRGDASAKQMIAIGLGKTKIAIICHRSLQG</sequence>
<comment type="caution">
    <text evidence="1">The sequence shown here is derived from an EMBL/GenBank/DDBJ whole genome shotgun (WGS) entry which is preliminary data.</text>
</comment>
<dbReference type="Proteomes" id="UP000323886">
    <property type="component" value="Unassembled WGS sequence"/>
</dbReference>
<accession>A0A5M6HTH6</accession>
<evidence type="ECO:0000313" key="2">
    <source>
        <dbReference type="Proteomes" id="UP000323886"/>
    </source>
</evidence>
<keyword evidence="2" id="KW-1185">Reference proteome</keyword>
<gene>
    <name evidence="1" type="ORF">F1193_12390</name>
</gene>
<evidence type="ECO:0000313" key="1">
    <source>
        <dbReference type="EMBL" id="KAA5599224.1"/>
    </source>
</evidence>
<dbReference type="AlphaFoldDB" id="A0A5M6HTH6"/>
<protein>
    <submittedName>
        <fullName evidence="1">Uncharacterized protein</fullName>
    </submittedName>
</protein>
<reference evidence="1 2" key="1">
    <citation type="submission" date="2019-09" db="EMBL/GenBank/DDBJ databases">
        <title>Draft Whole-Genome sequence of Blastochloris sulfoviridis DSM 729.</title>
        <authorList>
            <person name="Meyer T.E."/>
            <person name="Kyndt J.A."/>
        </authorList>
    </citation>
    <scope>NUCLEOTIDE SEQUENCE [LARGE SCALE GENOMIC DNA]</scope>
    <source>
        <strain evidence="1 2">DSM 729</strain>
    </source>
</reference>
<organism evidence="1 2">
    <name type="scientific">Blastochloris sulfoviridis</name>
    <dbReference type="NCBI Taxonomy" id="50712"/>
    <lineage>
        <taxon>Bacteria</taxon>
        <taxon>Pseudomonadati</taxon>
        <taxon>Pseudomonadota</taxon>
        <taxon>Alphaproteobacteria</taxon>
        <taxon>Hyphomicrobiales</taxon>
        <taxon>Blastochloridaceae</taxon>
        <taxon>Blastochloris</taxon>
    </lineage>
</organism>
<dbReference type="RefSeq" id="WP_150098126.1">
    <property type="nucleotide sequence ID" value="NZ_VWPL01000023.1"/>
</dbReference>